<proteinExistence type="predicted"/>
<organism evidence="2 3">
    <name type="scientific">Brachionus plicatilis</name>
    <name type="common">Marine rotifer</name>
    <name type="synonym">Brachionus muelleri</name>
    <dbReference type="NCBI Taxonomy" id="10195"/>
    <lineage>
        <taxon>Eukaryota</taxon>
        <taxon>Metazoa</taxon>
        <taxon>Spiralia</taxon>
        <taxon>Gnathifera</taxon>
        <taxon>Rotifera</taxon>
        <taxon>Eurotatoria</taxon>
        <taxon>Monogononta</taxon>
        <taxon>Pseudotrocha</taxon>
        <taxon>Ploima</taxon>
        <taxon>Brachionidae</taxon>
        <taxon>Brachionus</taxon>
    </lineage>
</organism>
<dbReference type="AlphaFoldDB" id="A0A3M7QF90"/>
<dbReference type="OrthoDB" id="10592769at2759"/>
<feature type="compositionally biased region" description="Basic residues" evidence="1">
    <location>
        <begin position="382"/>
        <end position="395"/>
    </location>
</feature>
<feature type="compositionally biased region" description="Basic and acidic residues" evidence="1">
    <location>
        <begin position="269"/>
        <end position="281"/>
    </location>
</feature>
<sequence>MNHYEFLCIANCIFSIVKVPPKQIPDHCICKHAIRVKINMKNGEIINRTTILKSLISLDVELTESIDTVITIGKNIWFVSFEENFDYKDLIGKCLPINEHIISIENTEEPLKNEKIFTFKFYGLKPNFDKYLIEKHLISEDVLPMEIVNIYDEFDIYDKFNAVQNTKCYEIVKKIPKNAYIQGHPVSVERVREPRCYFSQSTEHKVMHSKRGHTAPECNLARRIAKSNDDHLLDDGERVEISVVDEIEPQINKNTSQSNNLKRQKRPKHTNDDECGHKWDEVYYQSRKLRNNSPSRENSSSNGMPLPNIQTPFGHTPLGQLPTINTPNKAPDLFNFPAINFPIRPSPTRLFSAPMISRLSKPEKTNRTRKLGQKSTPESVARKKARTSRKNNKNTKNKENEDSMDFTDKEIGVLYPSRTIVHGKSYMSDWWTNFLFYCPCIFSIVHLLKKL</sequence>
<name>A0A3M7QF90_BRAPC</name>
<evidence type="ECO:0000313" key="2">
    <source>
        <dbReference type="EMBL" id="RNA09605.1"/>
    </source>
</evidence>
<accession>A0A3M7QF90</accession>
<dbReference type="Proteomes" id="UP000276133">
    <property type="component" value="Unassembled WGS sequence"/>
</dbReference>
<feature type="region of interest" description="Disordered" evidence="1">
    <location>
        <begin position="356"/>
        <end position="403"/>
    </location>
</feature>
<comment type="caution">
    <text evidence="2">The sequence shown here is derived from an EMBL/GenBank/DDBJ whole genome shotgun (WGS) entry which is preliminary data.</text>
</comment>
<gene>
    <name evidence="2" type="ORF">BpHYR1_010175</name>
</gene>
<feature type="compositionally biased region" description="Polar residues" evidence="1">
    <location>
        <begin position="251"/>
        <end position="261"/>
    </location>
</feature>
<keyword evidence="3" id="KW-1185">Reference proteome</keyword>
<protein>
    <submittedName>
        <fullName evidence="2">Uncharacterized protein</fullName>
    </submittedName>
</protein>
<feature type="compositionally biased region" description="Low complexity" evidence="1">
    <location>
        <begin position="291"/>
        <end position="302"/>
    </location>
</feature>
<feature type="region of interest" description="Disordered" evidence="1">
    <location>
        <begin position="250"/>
        <end position="326"/>
    </location>
</feature>
<dbReference type="EMBL" id="REGN01006429">
    <property type="protein sequence ID" value="RNA09605.1"/>
    <property type="molecule type" value="Genomic_DNA"/>
</dbReference>
<reference evidence="2 3" key="1">
    <citation type="journal article" date="2018" name="Sci. Rep.">
        <title>Genomic signatures of local adaptation to the degree of environmental predictability in rotifers.</title>
        <authorList>
            <person name="Franch-Gras L."/>
            <person name="Hahn C."/>
            <person name="Garcia-Roger E.M."/>
            <person name="Carmona M.J."/>
            <person name="Serra M."/>
            <person name="Gomez A."/>
        </authorList>
    </citation>
    <scope>NUCLEOTIDE SEQUENCE [LARGE SCALE GENOMIC DNA]</scope>
    <source>
        <strain evidence="2">HYR1</strain>
    </source>
</reference>
<evidence type="ECO:0000313" key="3">
    <source>
        <dbReference type="Proteomes" id="UP000276133"/>
    </source>
</evidence>
<evidence type="ECO:0000256" key="1">
    <source>
        <dbReference type="SAM" id="MobiDB-lite"/>
    </source>
</evidence>